<keyword evidence="4" id="KW-1185">Reference proteome</keyword>
<evidence type="ECO:0000256" key="2">
    <source>
        <dbReference type="ARBA" id="ARBA00022525"/>
    </source>
</evidence>
<keyword evidence="2" id="KW-0964">Secreted</keyword>
<dbReference type="InterPro" id="IPR033113">
    <property type="entry name" value="PLA2_histidine"/>
</dbReference>
<reference evidence="5" key="1">
    <citation type="submission" date="2025-08" db="UniProtKB">
        <authorList>
            <consortium name="RefSeq"/>
        </authorList>
    </citation>
    <scope>IDENTIFICATION</scope>
</reference>
<dbReference type="PANTHER" id="PTHR12824">
    <property type="entry name" value="GROUP XII SECRETORY PHOSPHOLIPASE A2 FAMILY MEMBER"/>
    <property type="match status" value="1"/>
</dbReference>
<dbReference type="Gene3D" id="1.20.90.10">
    <property type="entry name" value="Phospholipase A2 domain"/>
    <property type="match status" value="1"/>
</dbReference>
<proteinExistence type="predicted"/>
<gene>
    <name evidence="5" type="primary">LOC101863338</name>
</gene>
<evidence type="ECO:0000313" key="4">
    <source>
        <dbReference type="Proteomes" id="UP000694888"/>
    </source>
</evidence>
<name>A0ABM0JLQ9_APLCA</name>
<dbReference type="InterPro" id="IPR036444">
    <property type="entry name" value="PLipase_A2_dom_sf"/>
</dbReference>
<organism evidence="4 5">
    <name type="scientific">Aplysia californica</name>
    <name type="common">California sea hare</name>
    <dbReference type="NCBI Taxonomy" id="6500"/>
    <lineage>
        <taxon>Eukaryota</taxon>
        <taxon>Metazoa</taxon>
        <taxon>Spiralia</taxon>
        <taxon>Lophotrochozoa</taxon>
        <taxon>Mollusca</taxon>
        <taxon>Gastropoda</taxon>
        <taxon>Heterobranchia</taxon>
        <taxon>Euthyneura</taxon>
        <taxon>Tectipleura</taxon>
        <taxon>Aplysiida</taxon>
        <taxon>Aplysioidea</taxon>
        <taxon>Aplysiidae</taxon>
        <taxon>Aplysia</taxon>
    </lineage>
</organism>
<feature type="signal peptide" evidence="3">
    <location>
        <begin position="1"/>
        <end position="24"/>
    </location>
</feature>
<dbReference type="PROSITE" id="PS51257">
    <property type="entry name" value="PROKAR_LIPOPROTEIN"/>
    <property type="match status" value="1"/>
</dbReference>
<accession>A0ABM0JLQ9</accession>
<dbReference type="GeneID" id="101863338"/>
<comment type="subcellular location">
    <subcellularLocation>
        <location evidence="1">Secreted</location>
    </subcellularLocation>
</comment>
<dbReference type="PROSITE" id="PS00118">
    <property type="entry name" value="PA2_HIS"/>
    <property type="match status" value="1"/>
</dbReference>
<feature type="chain" id="PRO_5045349834" evidence="3">
    <location>
        <begin position="25"/>
        <end position="182"/>
    </location>
</feature>
<dbReference type="SUPFAM" id="SSF48619">
    <property type="entry name" value="Phospholipase A2, PLA2"/>
    <property type="match status" value="1"/>
</dbReference>
<evidence type="ECO:0000313" key="5">
    <source>
        <dbReference type="RefSeq" id="XP_005096638.1"/>
    </source>
</evidence>
<keyword evidence="3" id="KW-0732">Signal</keyword>
<sequence length="182" mass="19689">MPRLISFPCVVVLLVAALSASCSAQGSISDDVGNILSSIRNVVGNLEDFVGDRNGCKFECKNGAKPKPRPYYTPTSNGCGAFGIKLEDHIAIKGVTKCCDEHDFCYDTCNNDKDTCDRVFKKCLQRICKKVKGMLTDNVYEGCKSTADLLFAGTVALGCKPYKDSQEKACVCKGGFANRSDL</sequence>
<dbReference type="Proteomes" id="UP000694888">
    <property type="component" value="Unplaced"/>
</dbReference>
<protein>
    <submittedName>
        <fullName evidence="5">Group XIIA secretory phospholipase A2</fullName>
    </submittedName>
</protein>
<dbReference type="InterPro" id="IPR010711">
    <property type="entry name" value="PLA2G12"/>
</dbReference>
<dbReference type="PANTHER" id="PTHR12824:SF8">
    <property type="entry name" value="GXIVSPLA2, ISOFORM A"/>
    <property type="match status" value="1"/>
</dbReference>
<dbReference type="RefSeq" id="XP_005096638.1">
    <property type="nucleotide sequence ID" value="XM_005096581.3"/>
</dbReference>
<evidence type="ECO:0000256" key="1">
    <source>
        <dbReference type="ARBA" id="ARBA00004613"/>
    </source>
</evidence>
<dbReference type="Pfam" id="PF06951">
    <property type="entry name" value="PLA2G12"/>
    <property type="match status" value="1"/>
</dbReference>
<evidence type="ECO:0000256" key="3">
    <source>
        <dbReference type="SAM" id="SignalP"/>
    </source>
</evidence>